<gene>
    <name evidence="5" type="ORF">BEU05_02355</name>
</gene>
<dbReference type="EMBL" id="MIYT01000016">
    <property type="protein sequence ID" value="OIR09871.1"/>
    <property type="molecule type" value="Genomic_DNA"/>
</dbReference>
<feature type="domain" description="Rhodanese" evidence="4">
    <location>
        <begin position="284"/>
        <end position="372"/>
    </location>
</feature>
<proteinExistence type="predicted"/>
<protein>
    <recommendedName>
        <fullName evidence="4">Rhodanese domain-containing protein</fullName>
    </recommendedName>
</protein>
<dbReference type="InterPro" id="IPR000594">
    <property type="entry name" value="ThiF_NAD_FAD-bd"/>
</dbReference>
<evidence type="ECO:0000259" key="4">
    <source>
        <dbReference type="PROSITE" id="PS50206"/>
    </source>
</evidence>
<dbReference type="GO" id="GO:0016779">
    <property type="term" value="F:nucleotidyltransferase activity"/>
    <property type="evidence" value="ECO:0007669"/>
    <property type="project" value="TreeGrafter"/>
</dbReference>
<evidence type="ECO:0000256" key="2">
    <source>
        <dbReference type="ARBA" id="ARBA00022741"/>
    </source>
</evidence>
<dbReference type="Pfam" id="PF00581">
    <property type="entry name" value="Rhodanese"/>
    <property type="match status" value="1"/>
</dbReference>
<dbReference type="SUPFAM" id="SSF69572">
    <property type="entry name" value="Activating enzymes of the ubiquitin-like proteins"/>
    <property type="match status" value="1"/>
</dbReference>
<dbReference type="InterPro" id="IPR045886">
    <property type="entry name" value="ThiF/MoeB/HesA"/>
</dbReference>
<keyword evidence="1" id="KW-0808">Transferase</keyword>
<accession>A0A1J5SN19</accession>
<dbReference type="Proteomes" id="UP000182853">
    <property type="component" value="Unassembled WGS sequence"/>
</dbReference>
<keyword evidence="2" id="KW-0547">Nucleotide-binding</keyword>
<reference evidence="5 6" key="1">
    <citation type="submission" date="2016-08" db="EMBL/GenBank/DDBJ databases">
        <title>New Insights into Marine Group III Euryarchaeota, from dark to light.</title>
        <authorList>
            <person name="Haro-Moreno J.M."/>
            <person name="Rodriguez-Valera F."/>
            <person name="Lopez-Garcia P."/>
            <person name="Moreira D."/>
            <person name="Martin-Cuadrado A.B."/>
        </authorList>
    </citation>
    <scope>NUCLEOTIDE SEQUENCE [LARGE SCALE GENOMIC DNA]</scope>
    <source>
        <strain evidence="5">CG-Bathy2</strain>
    </source>
</reference>
<dbReference type="CDD" id="cd00757">
    <property type="entry name" value="ThiF_MoeB_HesA_family"/>
    <property type="match status" value="1"/>
</dbReference>
<dbReference type="GO" id="GO:0005829">
    <property type="term" value="C:cytosol"/>
    <property type="evidence" value="ECO:0007669"/>
    <property type="project" value="TreeGrafter"/>
</dbReference>
<dbReference type="NCBIfam" id="NF004281">
    <property type="entry name" value="PRK05690.1"/>
    <property type="match status" value="1"/>
</dbReference>
<dbReference type="GO" id="GO:0005524">
    <property type="term" value="F:ATP binding"/>
    <property type="evidence" value="ECO:0007669"/>
    <property type="project" value="UniProtKB-KW"/>
</dbReference>
<dbReference type="AlphaFoldDB" id="A0A1J5SN19"/>
<dbReference type="GO" id="GO:0008146">
    <property type="term" value="F:sulfotransferase activity"/>
    <property type="evidence" value="ECO:0007669"/>
    <property type="project" value="TreeGrafter"/>
</dbReference>
<dbReference type="PROSITE" id="PS50206">
    <property type="entry name" value="RHODANESE_3"/>
    <property type="match status" value="1"/>
</dbReference>
<dbReference type="GO" id="GO:0008641">
    <property type="term" value="F:ubiquitin-like modifier activating enzyme activity"/>
    <property type="evidence" value="ECO:0007669"/>
    <property type="project" value="InterPro"/>
</dbReference>
<dbReference type="Gene3D" id="3.40.50.720">
    <property type="entry name" value="NAD(P)-binding Rossmann-like Domain"/>
    <property type="match status" value="1"/>
</dbReference>
<organism evidence="5 6">
    <name type="scientific">Marine Group III euryarchaeote CG-Bathy2</name>
    <dbReference type="NCBI Taxonomy" id="1889002"/>
    <lineage>
        <taxon>Archaea</taxon>
        <taxon>Methanobacteriati</taxon>
        <taxon>Thermoplasmatota</taxon>
        <taxon>Thermoplasmata</taxon>
        <taxon>Candidatus Thermoprofundales</taxon>
    </lineage>
</organism>
<dbReference type="FunFam" id="3.40.50.720:FF:000033">
    <property type="entry name" value="Adenylyltransferase and sulfurtransferase MOCS3"/>
    <property type="match status" value="1"/>
</dbReference>
<evidence type="ECO:0000313" key="5">
    <source>
        <dbReference type="EMBL" id="OIR09871.1"/>
    </source>
</evidence>
<dbReference type="InterPro" id="IPR036873">
    <property type="entry name" value="Rhodanese-like_dom_sf"/>
</dbReference>
<dbReference type="GO" id="GO:0004792">
    <property type="term" value="F:thiosulfate-cyanide sulfurtransferase activity"/>
    <property type="evidence" value="ECO:0007669"/>
    <property type="project" value="TreeGrafter"/>
</dbReference>
<dbReference type="Pfam" id="PF00899">
    <property type="entry name" value="ThiF"/>
    <property type="match status" value="1"/>
</dbReference>
<keyword evidence="3" id="KW-0067">ATP-binding</keyword>
<dbReference type="InterPro" id="IPR035985">
    <property type="entry name" value="Ubiquitin-activating_enz"/>
</dbReference>
<dbReference type="PANTHER" id="PTHR10953:SF102">
    <property type="entry name" value="ADENYLYLTRANSFERASE AND SULFURTRANSFERASE MOCS3"/>
    <property type="match status" value="1"/>
</dbReference>
<comment type="caution">
    <text evidence="5">The sequence shown here is derived from an EMBL/GenBank/DDBJ whole genome shotgun (WGS) entry which is preliminary data.</text>
</comment>
<evidence type="ECO:0000313" key="6">
    <source>
        <dbReference type="Proteomes" id="UP000182853"/>
    </source>
</evidence>
<evidence type="ECO:0000256" key="1">
    <source>
        <dbReference type="ARBA" id="ARBA00022679"/>
    </source>
</evidence>
<dbReference type="InterPro" id="IPR001763">
    <property type="entry name" value="Rhodanese-like_dom"/>
</dbReference>
<evidence type="ECO:0000256" key="3">
    <source>
        <dbReference type="ARBA" id="ARBA00022840"/>
    </source>
</evidence>
<dbReference type="SMART" id="SM00450">
    <property type="entry name" value="RHOD"/>
    <property type="match status" value="1"/>
</dbReference>
<dbReference type="PANTHER" id="PTHR10953">
    <property type="entry name" value="UBIQUITIN-ACTIVATING ENZYME E1"/>
    <property type="match status" value="1"/>
</dbReference>
<sequence>MVLPHSTAVLPDSELRRYARHLALPGVGPQGQARLKAARVLVVGVGGLGCPAAQYLTAAGVGRLTLIDDDMVELSNLQRQPLYTEADVGQPKAEVAAARLRALNSAIRVEPLVERVTAANVLELARQHDLVLDGTDSLEARYLLADGCHLAEVPLVHAALRRFEGQVAVFPSGGPCYRCLFPRSPPPEAVEDCATAGVLGAVPGLLGSLQALEALKWLLRIGSREARLLLLDGLAGTVQRVALAHRPDCLLCGESPTITVPTGEPVACQPGELAPAELQAALEGPAPPLLVDLRESWERQLVVIPGEGLHLPFKQLAQQQDELPRQRELLLYCHLGISSAVALRHLQLAGFRARHLTGGIAAWLRETGQQERLY</sequence>
<dbReference type="Gene3D" id="3.40.250.10">
    <property type="entry name" value="Rhodanese-like domain"/>
    <property type="match status" value="1"/>
</dbReference>
<name>A0A1J5SN19_9ARCH</name>